<protein>
    <recommendedName>
        <fullName evidence="1">GIY-YIG catalytic domain-containing protein</fullName>
    </recommendedName>
</protein>
<dbReference type="Pfam" id="PF20815">
    <property type="entry name" value="GIY_YIG_2"/>
    <property type="match status" value="1"/>
</dbReference>
<dbReference type="Proteomes" id="UP000009071">
    <property type="component" value="Chromosome"/>
</dbReference>
<dbReference type="HOGENOM" id="CLU_118117_0_0_7"/>
<feature type="domain" description="GIY-YIG catalytic" evidence="1">
    <location>
        <begin position="37"/>
        <end position="180"/>
    </location>
</feature>
<dbReference type="RefSeq" id="WP_015861907.1">
    <property type="nucleotide sequence ID" value="NC_012796.1"/>
</dbReference>
<gene>
    <name evidence="2" type="ordered locus">DMR_32640</name>
</gene>
<name>C4XJK8_SOLM1</name>
<keyword evidence="3" id="KW-1185">Reference proteome</keyword>
<organism evidence="2 3">
    <name type="scientific">Solidesulfovibrio magneticus (strain ATCC 700980 / DSM 13731 / RS-1)</name>
    <name type="common">Desulfovibrio magneticus</name>
    <dbReference type="NCBI Taxonomy" id="573370"/>
    <lineage>
        <taxon>Bacteria</taxon>
        <taxon>Pseudomonadati</taxon>
        <taxon>Thermodesulfobacteriota</taxon>
        <taxon>Desulfovibrionia</taxon>
        <taxon>Desulfovibrionales</taxon>
        <taxon>Desulfovibrionaceae</taxon>
        <taxon>Solidesulfovibrio</taxon>
    </lineage>
</organism>
<dbReference type="EMBL" id="AP010904">
    <property type="protein sequence ID" value="BAH76755.1"/>
    <property type="molecule type" value="Genomic_DNA"/>
</dbReference>
<sequence>MVNNKFDHILDRLLNPKFLYTRFELIQNRNLIPKNPGIYTWYFKEISTLVPTDDCHVFENKKLLYLGISPRQSPSASMSKQNLQKRIINHCRGNASSSTLRFTLGCLRGLPLWRVGRRTNFGKEGEKSLSDWMNTNALVTWVEYPSPWDIEHRLICETKPPLNISGSFHEFKNTILELRSQAKQHAQSISLAR</sequence>
<evidence type="ECO:0000313" key="2">
    <source>
        <dbReference type="EMBL" id="BAH76755.1"/>
    </source>
</evidence>
<proteinExistence type="predicted"/>
<evidence type="ECO:0000313" key="3">
    <source>
        <dbReference type="Proteomes" id="UP000009071"/>
    </source>
</evidence>
<evidence type="ECO:0000259" key="1">
    <source>
        <dbReference type="Pfam" id="PF20815"/>
    </source>
</evidence>
<reference evidence="2 3" key="1">
    <citation type="journal article" date="2009" name="Genome Res.">
        <title>Whole genome sequence of Desulfovibrio magneticus strain RS-1 revealed common gene clusters in magnetotactic bacteria.</title>
        <authorList>
            <person name="Nakazawa H."/>
            <person name="Arakaki A."/>
            <person name="Narita-Yamada S."/>
            <person name="Yashiro I."/>
            <person name="Jinno K."/>
            <person name="Aoki N."/>
            <person name="Tsuruyama A."/>
            <person name="Okamura Y."/>
            <person name="Tanikawa S."/>
            <person name="Fujita N."/>
            <person name="Takeyama H."/>
            <person name="Matsunaga T."/>
        </authorList>
    </citation>
    <scope>NUCLEOTIDE SEQUENCE [LARGE SCALE GENOMIC DNA]</scope>
    <source>
        <strain evidence="3">ATCC 700980 / DSM 13731 / RS-1</strain>
    </source>
</reference>
<dbReference type="OrthoDB" id="7593365at2"/>
<dbReference type="eggNOG" id="ENOG5031IF5">
    <property type="taxonomic scope" value="Bacteria"/>
</dbReference>
<dbReference type="KEGG" id="dma:DMR_32640"/>
<dbReference type="AlphaFoldDB" id="C4XJK8"/>
<accession>C4XJK8</accession>
<dbReference type="InterPro" id="IPR049311">
    <property type="entry name" value="GIY_YIG_cat"/>
</dbReference>